<sequence length="88" mass="10386">MNQNNDKHFDPMIYDVMRELSTQIVGRYSAWETEAATEREAKHWHEEWLRVRNEARAVDSRSRSAIEAKTAELRETLRQLPTKAPALF</sequence>
<dbReference type="AlphaFoldDB" id="A0A0H5PZJ0"/>
<organism evidence="1">
    <name type="scientific">uncultured prokaryote</name>
    <dbReference type="NCBI Taxonomy" id="198431"/>
    <lineage>
        <taxon>unclassified sequences</taxon>
        <taxon>environmental samples</taxon>
    </lineage>
</organism>
<reference evidence="1" key="1">
    <citation type="submission" date="2015-06" db="EMBL/GenBank/DDBJ databases">
        <authorList>
            <person name="Joergensen T."/>
        </authorList>
    </citation>
    <scope>NUCLEOTIDE SEQUENCE</scope>
    <source>
        <strain evidence="1">RGRH0291</strain>
    </source>
</reference>
<evidence type="ECO:0000313" key="1">
    <source>
        <dbReference type="EMBL" id="CRY94595.1"/>
    </source>
</evidence>
<proteinExistence type="predicted"/>
<reference evidence="1" key="2">
    <citation type="submission" date="2015-07" db="EMBL/GenBank/DDBJ databases">
        <title>Plasmids, circular viruses and viroids from rat gut.</title>
        <authorList>
            <person name="Jorgensen T.J."/>
            <person name="Hansen M.A."/>
            <person name="Xu Z."/>
            <person name="Tabak M.A."/>
            <person name="Sorensen S.J."/>
            <person name="Hansen L.H."/>
        </authorList>
    </citation>
    <scope>NUCLEOTIDE SEQUENCE</scope>
    <source>
        <strain evidence="1">RGRH0291</strain>
    </source>
</reference>
<name>A0A0H5PZJ0_9ZZZZ</name>
<protein>
    <submittedName>
        <fullName evidence="1">Uncharacterized protein</fullName>
    </submittedName>
</protein>
<accession>A0A0H5PZJ0</accession>
<dbReference type="EMBL" id="LN852963">
    <property type="protein sequence ID" value="CRY94595.1"/>
    <property type="molecule type" value="Genomic_DNA"/>
</dbReference>